<evidence type="ECO:0000256" key="1">
    <source>
        <dbReference type="ARBA" id="ARBA00009990"/>
    </source>
</evidence>
<accession>W2UZR0</accession>
<dbReference type="GO" id="GO:0051082">
    <property type="term" value="F:unfolded protein binding"/>
    <property type="evidence" value="ECO:0007669"/>
    <property type="project" value="InterPro"/>
</dbReference>
<dbReference type="Proteomes" id="UP000018951">
    <property type="component" value="Unassembled WGS sequence"/>
</dbReference>
<dbReference type="InterPro" id="IPR003708">
    <property type="entry name" value="SecB"/>
</dbReference>
<comment type="similarity">
    <text evidence="1">Belongs to the SecB family.</text>
</comment>
<evidence type="ECO:0000256" key="4">
    <source>
        <dbReference type="ARBA" id="ARBA00023010"/>
    </source>
</evidence>
<protein>
    <submittedName>
        <fullName evidence="6">SecB</fullName>
    </submittedName>
</protein>
<proteinExistence type="inferred from homology"/>
<evidence type="ECO:0000313" key="6">
    <source>
        <dbReference type="EMBL" id="ETO91340.1"/>
    </source>
</evidence>
<evidence type="ECO:0000256" key="2">
    <source>
        <dbReference type="ARBA" id="ARBA00022448"/>
    </source>
</evidence>
<keyword evidence="2" id="KW-0813">Transport</keyword>
<dbReference type="AlphaFoldDB" id="W2UZR0"/>
<keyword evidence="7" id="KW-1185">Reference proteome</keyword>
<evidence type="ECO:0000313" key="7">
    <source>
        <dbReference type="Proteomes" id="UP000018951"/>
    </source>
</evidence>
<keyword evidence="4" id="KW-0811">Translocation</keyword>
<dbReference type="GO" id="GO:0015031">
    <property type="term" value="P:protein transport"/>
    <property type="evidence" value="ECO:0007669"/>
    <property type="project" value="UniProtKB-KW"/>
</dbReference>
<dbReference type="SMR" id="W2UZR0"/>
<sequence length="169" mass="19804">MMNHKILIQGQYLKDLSVENPNAPSVFNDRFVDRSQQTKPEIMFNVKARPVNKEMNVFEMIMEFKTKLNVFRHKEDPKYPEKLVAYICELNYGTIAQIVKKDDSDNSEISEEDRNKLLLVELPHMIFPYIRKILGDNIAMCGFPPIMLDPIDFKKTYEDNLKVDVKTES</sequence>
<evidence type="ECO:0000256" key="3">
    <source>
        <dbReference type="ARBA" id="ARBA00022927"/>
    </source>
</evidence>
<organism evidence="6 7">
    <name type="scientific">Candidatus Xenolissoclinum pacificiensis L6</name>
    <dbReference type="NCBI Taxonomy" id="1401685"/>
    <lineage>
        <taxon>Bacteria</taxon>
        <taxon>Pseudomonadati</taxon>
        <taxon>Pseudomonadota</taxon>
        <taxon>Alphaproteobacteria</taxon>
        <taxon>Rickettsiales</taxon>
        <taxon>Anaplasmataceae</taxon>
        <taxon>Candidatus Xenolissoclinum</taxon>
    </lineage>
</organism>
<keyword evidence="5" id="KW-0143">Chaperone</keyword>
<name>W2UZR0_9RICK</name>
<dbReference type="PANTHER" id="PTHR36918">
    <property type="match status" value="1"/>
</dbReference>
<gene>
    <name evidence="6" type="primary">secB</name>
    <name evidence="6" type="ORF">P857_251</name>
</gene>
<dbReference type="EMBL" id="AXCJ01000005">
    <property type="protein sequence ID" value="ETO91340.1"/>
    <property type="molecule type" value="Genomic_DNA"/>
</dbReference>
<dbReference type="Gene3D" id="3.10.420.10">
    <property type="entry name" value="SecB-like"/>
    <property type="match status" value="1"/>
</dbReference>
<reference evidence="6 7" key="1">
    <citation type="journal article" date="2013" name="PLoS ONE">
        <title>Bacterial endosymbiosis in a chordate host: long-term co-evolution and conservation of secondary metabolism.</title>
        <authorList>
            <person name="Kwan J.C."/>
            <person name="Schmidt E.W."/>
        </authorList>
    </citation>
    <scope>NUCLEOTIDE SEQUENCE [LARGE SCALE GENOMIC DNA]</scope>
    <source>
        <strain evidence="7">L6</strain>
    </source>
</reference>
<dbReference type="GO" id="GO:0051262">
    <property type="term" value="P:protein tetramerization"/>
    <property type="evidence" value="ECO:0007669"/>
    <property type="project" value="InterPro"/>
</dbReference>
<evidence type="ECO:0000256" key="5">
    <source>
        <dbReference type="ARBA" id="ARBA00023186"/>
    </source>
</evidence>
<dbReference type="PANTHER" id="PTHR36918:SF1">
    <property type="entry name" value="PROTEIN-EXPORT PROTEIN SECB"/>
    <property type="match status" value="1"/>
</dbReference>
<keyword evidence="3" id="KW-0653">Protein transport</keyword>
<dbReference type="Pfam" id="PF02556">
    <property type="entry name" value="SecB"/>
    <property type="match status" value="1"/>
</dbReference>
<dbReference type="STRING" id="1401685.P857_251"/>
<dbReference type="InterPro" id="IPR035958">
    <property type="entry name" value="SecB-like_sf"/>
</dbReference>
<comment type="caution">
    <text evidence="6">The sequence shown here is derived from an EMBL/GenBank/DDBJ whole genome shotgun (WGS) entry which is preliminary data.</text>
</comment>
<dbReference type="SUPFAM" id="SSF54611">
    <property type="entry name" value="SecB-like"/>
    <property type="match status" value="1"/>
</dbReference>